<dbReference type="GO" id="GO:0045944">
    <property type="term" value="P:positive regulation of transcription by RNA polymerase II"/>
    <property type="evidence" value="ECO:0007669"/>
    <property type="project" value="UniProtKB-ARBA"/>
</dbReference>
<evidence type="ECO:0000256" key="3">
    <source>
        <dbReference type="ARBA" id="ARBA00020612"/>
    </source>
</evidence>
<feature type="compositionally biased region" description="Low complexity" evidence="10">
    <location>
        <begin position="1177"/>
        <end position="1236"/>
    </location>
</feature>
<comment type="caution">
    <text evidence="12">The sequence shown here is derived from an EMBL/GenBank/DDBJ whole genome shotgun (WGS) entry which is preliminary data.</text>
</comment>
<evidence type="ECO:0000256" key="8">
    <source>
        <dbReference type="ARBA" id="ARBA00031254"/>
    </source>
</evidence>
<feature type="compositionally biased region" description="Polar residues" evidence="10">
    <location>
        <begin position="902"/>
        <end position="916"/>
    </location>
</feature>
<feature type="compositionally biased region" description="Basic and acidic residues" evidence="10">
    <location>
        <begin position="642"/>
        <end position="657"/>
    </location>
</feature>
<feature type="compositionally biased region" description="Low complexity" evidence="10">
    <location>
        <begin position="1519"/>
        <end position="1530"/>
    </location>
</feature>
<feature type="compositionally biased region" description="Low complexity" evidence="10">
    <location>
        <begin position="1015"/>
        <end position="1024"/>
    </location>
</feature>
<comment type="subcellular location">
    <subcellularLocation>
        <location evidence="1 9">Nucleus</location>
    </subcellularLocation>
</comment>
<feature type="compositionally biased region" description="Low complexity" evidence="10">
    <location>
        <begin position="1148"/>
        <end position="1162"/>
    </location>
</feature>
<feature type="compositionally biased region" description="Polar residues" evidence="10">
    <location>
        <begin position="955"/>
        <end position="979"/>
    </location>
</feature>
<gene>
    <name evidence="12" type="ORF">RI129_009582</name>
</gene>
<organism evidence="12 13">
    <name type="scientific">Pyrocoelia pectoralis</name>
    <dbReference type="NCBI Taxonomy" id="417401"/>
    <lineage>
        <taxon>Eukaryota</taxon>
        <taxon>Metazoa</taxon>
        <taxon>Ecdysozoa</taxon>
        <taxon>Arthropoda</taxon>
        <taxon>Hexapoda</taxon>
        <taxon>Insecta</taxon>
        <taxon>Pterygota</taxon>
        <taxon>Neoptera</taxon>
        <taxon>Endopterygota</taxon>
        <taxon>Coleoptera</taxon>
        <taxon>Polyphaga</taxon>
        <taxon>Elateriformia</taxon>
        <taxon>Elateroidea</taxon>
        <taxon>Lampyridae</taxon>
        <taxon>Lampyrinae</taxon>
        <taxon>Pyrocoelia</taxon>
    </lineage>
</organism>
<keyword evidence="4 9" id="KW-0805">Transcription regulation</keyword>
<evidence type="ECO:0000313" key="12">
    <source>
        <dbReference type="EMBL" id="KAK5641035.1"/>
    </source>
</evidence>
<dbReference type="InterPro" id="IPR051999">
    <property type="entry name" value="Mediator_complex_subunit_1"/>
</dbReference>
<dbReference type="InterPro" id="IPR019680">
    <property type="entry name" value="Mediator_Med1"/>
</dbReference>
<feature type="compositionally biased region" description="Polar residues" evidence="10">
    <location>
        <begin position="663"/>
        <end position="680"/>
    </location>
</feature>
<evidence type="ECO:0000256" key="2">
    <source>
        <dbReference type="ARBA" id="ARBA00006210"/>
    </source>
</evidence>
<evidence type="ECO:0000256" key="7">
    <source>
        <dbReference type="ARBA" id="ARBA00023242"/>
    </source>
</evidence>
<feature type="region of interest" description="Disordered" evidence="10">
    <location>
        <begin position="627"/>
        <end position="680"/>
    </location>
</feature>
<feature type="compositionally biased region" description="Basic and acidic residues" evidence="10">
    <location>
        <begin position="992"/>
        <end position="1009"/>
    </location>
</feature>
<feature type="compositionally biased region" description="Polar residues" evidence="10">
    <location>
        <begin position="1034"/>
        <end position="1045"/>
    </location>
</feature>
<comment type="function">
    <text evidence="9">Component of the Mediator complex, a coactivator involved in the regulated transcription of nearly all RNA polymerase II-dependent genes. Mediator functions as a bridge to convey information from gene-specific regulatory proteins to the basal RNA polymerase II transcription machinery. Mediator is recruited to promoters by direct interactions with regulatory proteins and serves as a scaffold for the assembly of a functional preinitiation complex with RNA polymerase II and the general transcription factors.</text>
</comment>
<feature type="region of interest" description="Disordered" evidence="10">
    <location>
        <begin position="1397"/>
        <end position="1423"/>
    </location>
</feature>
<comment type="similarity">
    <text evidence="2 9">Belongs to the Mediator complex subunit 1 family.</text>
</comment>
<feature type="compositionally biased region" description="Low complexity" evidence="10">
    <location>
        <begin position="884"/>
        <end position="895"/>
    </location>
</feature>
<keyword evidence="5 9" id="KW-0010">Activator</keyword>
<feature type="compositionally biased region" description="Low complexity" evidence="10">
    <location>
        <begin position="808"/>
        <end position="819"/>
    </location>
</feature>
<feature type="region of interest" description="Disordered" evidence="10">
    <location>
        <begin position="1519"/>
        <end position="1548"/>
    </location>
</feature>
<feature type="compositionally biased region" description="Low complexity" evidence="10">
    <location>
        <begin position="922"/>
        <end position="939"/>
    </location>
</feature>
<reference evidence="12 13" key="1">
    <citation type="journal article" date="2024" name="Insects">
        <title>An Improved Chromosome-Level Genome Assembly of the Firefly Pyrocoelia pectoralis.</title>
        <authorList>
            <person name="Fu X."/>
            <person name="Meyer-Rochow V.B."/>
            <person name="Ballantyne L."/>
            <person name="Zhu X."/>
        </authorList>
    </citation>
    <scope>NUCLEOTIDE SEQUENCE [LARGE SCALE GENOMIC DNA]</scope>
    <source>
        <strain evidence="12">XCY_ONT2</strain>
    </source>
</reference>
<dbReference type="Pfam" id="PF10744">
    <property type="entry name" value="Med1"/>
    <property type="match status" value="1"/>
</dbReference>
<evidence type="ECO:0000259" key="11">
    <source>
        <dbReference type="Pfam" id="PF10744"/>
    </source>
</evidence>
<name>A0AAN7V2G2_9COLE</name>
<feature type="region of interest" description="Disordered" evidence="10">
    <location>
        <begin position="769"/>
        <end position="1282"/>
    </location>
</feature>
<dbReference type="PANTHER" id="PTHR12881">
    <property type="entry name" value="MEDIATOR OF RNA POLYMERASE II TRANSCRIPTION SUBUNIT 1"/>
    <property type="match status" value="1"/>
</dbReference>
<proteinExistence type="inferred from homology"/>
<feature type="compositionally biased region" description="Polar residues" evidence="10">
    <location>
        <begin position="772"/>
        <end position="793"/>
    </location>
</feature>
<evidence type="ECO:0000313" key="13">
    <source>
        <dbReference type="Proteomes" id="UP001329430"/>
    </source>
</evidence>
<protein>
    <recommendedName>
        <fullName evidence="3 9">Mediator of RNA polymerase II transcription subunit 1</fullName>
    </recommendedName>
    <alternativeName>
        <fullName evidence="8 9">Mediator complex subunit 1</fullName>
    </alternativeName>
</protein>
<evidence type="ECO:0000256" key="1">
    <source>
        <dbReference type="ARBA" id="ARBA00004123"/>
    </source>
</evidence>
<evidence type="ECO:0000256" key="4">
    <source>
        <dbReference type="ARBA" id="ARBA00023015"/>
    </source>
</evidence>
<dbReference type="PANTHER" id="PTHR12881:SF10">
    <property type="entry name" value="MEDIATOR OF RNA POLYMERASE II TRANSCRIPTION SUBUNIT 1"/>
    <property type="match status" value="1"/>
</dbReference>
<dbReference type="Proteomes" id="UP001329430">
    <property type="component" value="Chromosome 7"/>
</dbReference>
<accession>A0AAN7V2G2</accession>
<feature type="compositionally biased region" description="Low complexity" evidence="10">
    <location>
        <begin position="980"/>
        <end position="991"/>
    </location>
</feature>
<evidence type="ECO:0000256" key="10">
    <source>
        <dbReference type="SAM" id="MobiDB-lite"/>
    </source>
</evidence>
<dbReference type="GO" id="GO:0016592">
    <property type="term" value="C:mediator complex"/>
    <property type="evidence" value="ECO:0007669"/>
    <property type="project" value="InterPro"/>
</dbReference>
<keyword evidence="13" id="KW-1185">Reference proteome</keyword>
<evidence type="ECO:0000256" key="6">
    <source>
        <dbReference type="ARBA" id="ARBA00023163"/>
    </source>
</evidence>
<keyword evidence="7 9" id="KW-0539">Nucleus</keyword>
<evidence type="ECO:0000256" key="5">
    <source>
        <dbReference type="ARBA" id="ARBA00023159"/>
    </source>
</evidence>
<dbReference type="EMBL" id="JAVRBK010000007">
    <property type="protein sequence ID" value="KAK5641035.1"/>
    <property type="molecule type" value="Genomic_DNA"/>
</dbReference>
<feature type="domain" description="Mediator complex subunit Med1" evidence="11">
    <location>
        <begin position="73"/>
        <end position="429"/>
    </location>
</feature>
<evidence type="ECO:0000256" key="9">
    <source>
        <dbReference type="RuleBase" id="RU364059"/>
    </source>
</evidence>
<feature type="compositionally biased region" description="Basic and acidic residues" evidence="10">
    <location>
        <begin position="1263"/>
        <end position="1282"/>
    </location>
</feature>
<feature type="compositionally biased region" description="Low complexity" evidence="10">
    <location>
        <begin position="1104"/>
        <end position="1114"/>
    </location>
</feature>
<dbReference type="GO" id="GO:0003712">
    <property type="term" value="F:transcription coregulator activity"/>
    <property type="evidence" value="ECO:0007669"/>
    <property type="project" value="InterPro"/>
</dbReference>
<sequence>MNKSTNIMTAGTAGSALSTTMDKNTDWQLELLMEKLRSKASQLKSLQETSKTVRLTMLDKRYSLDSVEKSQHQKCLDTLQHCIKVTSLQSMIERLECLTRQLGLKFMVGPSGTDLFISSDMFYLEIILESSGAVRDVKVHHEGKMEQQSCAELVSCLTLQDFTDFTAQLEGFASIYQLNAEKKVKCKAFTALQSLESDLNTLAELQTFMKEPFNLLHKSPVGILEKRKGGHPMKLTYFVSPYDLLDTEKVELKPITVESVIGNNLGYSVTVCMEGSAAHKLQTTTLITVNRNFNGKSTPSFAALTNQNSAVIPACFMLKLNKPMPMCVSLLQQIQQLTELECAEMSSTHPLLSLIVTHASDGQIEPGNNKGLFVTLPEQQHCYFLTDNKSMEGILIHSIPFTHPGHVSQILVILRQQALFNTIISSCVRPNSKQDLENMIMFEISALSWTHISISMEHPIEETMATAEVDLTEISNLQCRIHSPGTLLPLNTPDTASDLGTKILNRCLSIPVTMRSIIKLWDKQVVRKNHFNGHENFSLPLGSGDPGGHNGPPGNGLTEFGGLDGKIKQEQSNGNGLPHGMNLSILSHSHQGMFLNESLMASANFSNFSTTDVPMFTSMELTNILAGTGQSDKSMKRQQKRKTNEEFWKTSKRKAGEDAELMETSSSDSMSHGTPLSQETPSEISMMTPTSVVGFHSDLELSGLDPAELIGSSDKTLGEYENIDELGDVEEMLAASSSRDHKMRKSRDLQKSPSLTNVMDMQENKTLVPPSVSITPINTPQGFNGGSNVQSRSGIEIIPIATSPNALPSSITITPISSSQVRSIDERSREKKSSKSRSDDKNRLEKKRKRKRDESPMGPPEKIPPKQDPLTKPVTVSIKPAESPPLSSTPTSPTSVMRKFSASPTHNKSFSVSGKLSPSMMKSGIKSGPSSHPSPKHSPAQVSNSPKHTLPGISSPKSHATSPKHPSTGSSGKPSMSTLKNAANSPSSKSSGDIKKSSKDSSRDKDKKSFNMSGVNKVKSSSVKLKQLDLNTAADFSTGNQNESVPSPPGAGDPQKTNSGQVRNRKGSLSAVIDKLKSAQHCDGPVDLNMKQSSNRERSIPSMSKTSEGSKSVGKVGGENKNSEYMVKPSSDGMKITINKTRTKESSKSMLKSQSSGSGSPKTHTGLKPGVNSGPASKKPQQFTQKSSSSPSLSNSSSGSYGFKSGSSSGKAPSNLKSSSAISSKSSKLSGSPKTSGVSDLSRGKDRPRLNKSTSDKSIFSSSRERKSSPTQNREETESEKAFKLALSKMDPYSTAPLMSDGMMKQLDKNFQIPKLSARNAEDKKISSNKVNTGTDALNNINRNVDNTKMFEMMKNDVTTKYPLSLSSTKMYDSSIESKIRNSMNMMNAGVVNMNNPHVLSSSNTSSPKSNLPNSLHSEHSESDNLIKKDIIPQNLSSHNFAIPPTKPFSSSSSSIIASDLSTKSVDLTAKFASSVDIKKDCKNFAKDVVGDVLLDFSSSGKSDSSKLGGINTQILGSSSTYPPSSSVSVHIVKSPAPSAHSGSPCITDDELMDEALVGLGK</sequence>
<feature type="compositionally biased region" description="Basic and acidic residues" evidence="10">
    <location>
        <begin position="823"/>
        <end position="843"/>
    </location>
</feature>
<feature type="compositionally biased region" description="Low complexity" evidence="10">
    <location>
        <begin position="1397"/>
        <end position="1416"/>
    </location>
</feature>
<keyword evidence="6 9" id="KW-0804">Transcription</keyword>